<accession>A0A0F5FK52</accession>
<organism evidence="1 2">
    <name type="scientific">Devosia chinhatensis</name>
    <dbReference type="NCBI Taxonomy" id="429727"/>
    <lineage>
        <taxon>Bacteria</taxon>
        <taxon>Pseudomonadati</taxon>
        <taxon>Pseudomonadota</taxon>
        <taxon>Alphaproteobacteria</taxon>
        <taxon>Hyphomicrobiales</taxon>
        <taxon>Devosiaceae</taxon>
        <taxon>Devosia</taxon>
    </lineage>
</organism>
<dbReference type="Proteomes" id="UP000033649">
    <property type="component" value="Unassembled WGS sequence"/>
</dbReference>
<keyword evidence="2" id="KW-1185">Reference proteome</keyword>
<gene>
    <name evidence="1" type="ORF">VE26_04645</name>
</gene>
<evidence type="ECO:0000313" key="1">
    <source>
        <dbReference type="EMBL" id="KKB09269.1"/>
    </source>
</evidence>
<protein>
    <submittedName>
        <fullName evidence="1">Uncharacterized protein</fullName>
    </submittedName>
</protein>
<comment type="caution">
    <text evidence="1">The sequence shown here is derived from an EMBL/GenBank/DDBJ whole genome shotgun (WGS) entry which is preliminary data.</text>
</comment>
<sequence>MSAKDKTKAGPAETAAADISYTVSIPTIETEQSSLSDAVLTEILSGEITEHADGLATLTADSILVPEIHVSIRSVRGEEEYVAELTFSDLVLEDVTAGIAGSVSLGGVSLATDEASSEFGAMSASQFNIAAMLGFYGLTPTISSEFQTLYTDLSLEGGAIRADDIACEIGAVSGAEFRARPLMTSPMDLLAMARALEDEPGETDADLTGQFMRVYADFLTAFETSDIVVEGLSCTGDEDGRPMTFEIAGMTMGGMSPGIYPSVTMRGLNIQVEGDGEMSLDAATFKPMDMSAVISLLENAPEAIDDAWLEENSRLMIPAMEGFAFSGFEMDIPDPEDDAARIAASIAAFDLTLANYVNGIPTRMDMSAEGIKTTLPEDSEDETIVQLRAMGLTEIDAAFRIAGAWDEPSNTIDFEEVSISGVDLGTVAISGLIANASEDLFSLNSNLALAAGMGLALKSLDLNINDAGLSDIILTVASGEVGQDPEAMRPIMAGIAQGTVISMMAGVANAAQLGEVVNSFVSGKTKSLQIGILAKDDPGLSMLDLMQAEEDPASLIGKVDVEATTE</sequence>
<dbReference type="STRING" id="429727.VE26_04645"/>
<reference evidence="1 2" key="1">
    <citation type="submission" date="2015-03" db="EMBL/GenBank/DDBJ databases">
        <authorList>
            <person name="Hassan Y."/>
            <person name="Lepp D."/>
            <person name="Li X.-Z."/>
            <person name="Zhou T."/>
        </authorList>
    </citation>
    <scope>NUCLEOTIDE SEQUENCE [LARGE SCALE GENOMIC DNA]</scope>
    <source>
        <strain evidence="1 2">IPL18</strain>
    </source>
</reference>
<dbReference type="PATRIC" id="fig|429727.3.peg.964"/>
<dbReference type="AlphaFoldDB" id="A0A0F5FK52"/>
<dbReference type="EMBL" id="JZEY01000054">
    <property type="protein sequence ID" value="KKB09269.1"/>
    <property type="molecule type" value="Genomic_DNA"/>
</dbReference>
<evidence type="ECO:0000313" key="2">
    <source>
        <dbReference type="Proteomes" id="UP000033649"/>
    </source>
</evidence>
<proteinExistence type="predicted"/>
<name>A0A0F5FK52_9HYPH</name>